<dbReference type="Gene3D" id="3.40.430.10">
    <property type="entry name" value="Dihydrofolate Reductase, subunit A"/>
    <property type="match status" value="1"/>
</dbReference>
<evidence type="ECO:0000313" key="2">
    <source>
        <dbReference type="EMBL" id="MBB2894140.1"/>
    </source>
</evidence>
<dbReference type="InterPro" id="IPR002734">
    <property type="entry name" value="RibDG_C"/>
</dbReference>
<gene>
    <name evidence="2" type="ORF">FHU39_004176</name>
</gene>
<dbReference type="Pfam" id="PF01872">
    <property type="entry name" value="RibD_C"/>
    <property type="match status" value="1"/>
</dbReference>
<dbReference type="AlphaFoldDB" id="A0A839N8Q2"/>
<comment type="caution">
    <text evidence="2">The sequence shown here is derived from an EMBL/GenBank/DDBJ whole genome shotgun (WGS) entry which is preliminary data.</text>
</comment>
<name>A0A839N8Q2_9MICO</name>
<protein>
    <submittedName>
        <fullName evidence="2">Dihydrofolate reductase</fullName>
    </submittedName>
</protein>
<dbReference type="SUPFAM" id="SSF53597">
    <property type="entry name" value="Dihydrofolate reductase-like"/>
    <property type="match status" value="1"/>
</dbReference>
<dbReference type="PANTHER" id="PTHR38011">
    <property type="entry name" value="DIHYDROFOLATE REDUCTASE FAMILY PROTEIN (AFU_ORTHOLOGUE AFUA_8G06820)"/>
    <property type="match status" value="1"/>
</dbReference>
<dbReference type="GO" id="GO:0009231">
    <property type="term" value="P:riboflavin biosynthetic process"/>
    <property type="evidence" value="ECO:0007669"/>
    <property type="project" value="InterPro"/>
</dbReference>
<accession>A0A839N8Q2</accession>
<dbReference type="Proteomes" id="UP000559182">
    <property type="component" value="Unassembled WGS sequence"/>
</dbReference>
<proteinExistence type="predicted"/>
<dbReference type="RefSeq" id="WP_183322584.1">
    <property type="nucleotide sequence ID" value="NZ_JACHVQ010000004.1"/>
</dbReference>
<dbReference type="InterPro" id="IPR024072">
    <property type="entry name" value="DHFR-like_dom_sf"/>
</dbReference>
<dbReference type="GO" id="GO:0008703">
    <property type="term" value="F:5-amino-6-(5-phosphoribosylamino)uracil reductase activity"/>
    <property type="evidence" value="ECO:0007669"/>
    <property type="project" value="InterPro"/>
</dbReference>
<sequence>MGKLVLYSICSLDGAVDDPNRLFPPDTTEPAPPEFDDAMHSRFQGLLRSQTAVLLGRGMYDEWARFWPTSDDQPFADFINTVPKYVVTSSRLDGRWANAQPICGPLAEIVATVKAGTTGDVGVHGSITLAQSLLAEGLVDEVQLTVAPVFDPVGRRLTERVTTLTPLALTDALVTPSGAMWLTYRLGTTVDGRTGG</sequence>
<dbReference type="EMBL" id="JACHVQ010000004">
    <property type="protein sequence ID" value="MBB2894140.1"/>
    <property type="molecule type" value="Genomic_DNA"/>
</dbReference>
<feature type="domain" description="Bacterial bifunctional deaminase-reductase C-terminal" evidence="1">
    <location>
        <begin position="4"/>
        <end position="163"/>
    </location>
</feature>
<evidence type="ECO:0000259" key="1">
    <source>
        <dbReference type="Pfam" id="PF01872"/>
    </source>
</evidence>
<keyword evidence="3" id="KW-1185">Reference proteome</keyword>
<dbReference type="InterPro" id="IPR050765">
    <property type="entry name" value="Riboflavin_Biosynth_HTPR"/>
</dbReference>
<evidence type="ECO:0000313" key="3">
    <source>
        <dbReference type="Proteomes" id="UP000559182"/>
    </source>
</evidence>
<dbReference type="PANTHER" id="PTHR38011:SF2">
    <property type="entry name" value="BIFUNCTIONAL DEAMINASE-REDUCTASE DOMAIN PROTEIN"/>
    <property type="match status" value="1"/>
</dbReference>
<organism evidence="2 3">
    <name type="scientific">Flexivirga oryzae</name>
    <dbReference type="NCBI Taxonomy" id="1794944"/>
    <lineage>
        <taxon>Bacteria</taxon>
        <taxon>Bacillati</taxon>
        <taxon>Actinomycetota</taxon>
        <taxon>Actinomycetes</taxon>
        <taxon>Micrococcales</taxon>
        <taxon>Dermacoccaceae</taxon>
        <taxon>Flexivirga</taxon>
    </lineage>
</organism>
<reference evidence="2 3" key="1">
    <citation type="submission" date="2020-08" db="EMBL/GenBank/DDBJ databases">
        <title>Sequencing the genomes of 1000 actinobacteria strains.</title>
        <authorList>
            <person name="Klenk H.-P."/>
        </authorList>
    </citation>
    <scope>NUCLEOTIDE SEQUENCE [LARGE SCALE GENOMIC DNA]</scope>
    <source>
        <strain evidence="2 3">DSM 105369</strain>
    </source>
</reference>